<keyword evidence="3" id="KW-0479">Metal-binding</keyword>
<keyword evidence="7" id="KW-0805">Transcription regulation</keyword>
<dbReference type="PROSITE" id="PS00028">
    <property type="entry name" value="ZINC_FINGER_C2H2_1"/>
    <property type="match status" value="9"/>
</dbReference>
<comment type="subcellular location">
    <subcellularLocation>
        <location evidence="1">Nucleus</location>
    </subcellularLocation>
</comment>
<keyword evidence="4" id="KW-0677">Repeat</keyword>
<dbReference type="FunFam" id="3.30.160.60:FF:000553">
    <property type="entry name" value="Zinc finger and BTB domain-containing protein 16"/>
    <property type="match status" value="1"/>
</dbReference>
<feature type="domain" description="C2H2-type" evidence="11">
    <location>
        <begin position="639"/>
        <end position="666"/>
    </location>
</feature>
<name>A0AAW1U961_9CUCU</name>
<comment type="similarity">
    <text evidence="2">Belongs to the krueppel C2H2-type zinc-finger protein family.</text>
</comment>
<dbReference type="Pfam" id="PF00096">
    <property type="entry name" value="zf-C2H2"/>
    <property type="match status" value="4"/>
</dbReference>
<evidence type="ECO:0000256" key="7">
    <source>
        <dbReference type="ARBA" id="ARBA00023015"/>
    </source>
</evidence>
<evidence type="ECO:0000256" key="6">
    <source>
        <dbReference type="ARBA" id="ARBA00022833"/>
    </source>
</evidence>
<dbReference type="InterPro" id="IPR013087">
    <property type="entry name" value="Znf_C2H2_type"/>
</dbReference>
<dbReference type="PANTHER" id="PTHR23234">
    <property type="entry name" value="ZNF44 PROTEIN"/>
    <property type="match status" value="1"/>
</dbReference>
<dbReference type="GO" id="GO:0010468">
    <property type="term" value="P:regulation of gene expression"/>
    <property type="evidence" value="ECO:0007669"/>
    <property type="project" value="UniProtKB-ARBA"/>
</dbReference>
<feature type="domain" description="C2H2-type" evidence="11">
    <location>
        <begin position="459"/>
        <end position="486"/>
    </location>
</feature>
<dbReference type="GO" id="GO:0005634">
    <property type="term" value="C:nucleus"/>
    <property type="evidence" value="ECO:0007669"/>
    <property type="project" value="UniProtKB-SubCell"/>
</dbReference>
<dbReference type="InterPro" id="IPR050758">
    <property type="entry name" value="Znf_C2H2-type"/>
</dbReference>
<keyword evidence="6" id="KW-0862">Zinc</keyword>
<dbReference type="Proteomes" id="UP001431783">
    <property type="component" value="Unassembled WGS sequence"/>
</dbReference>
<keyword evidence="8" id="KW-0804">Transcription</keyword>
<evidence type="ECO:0000313" key="12">
    <source>
        <dbReference type="EMBL" id="KAK9877395.1"/>
    </source>
</evidence>
<dbReference type="SUPFAM" id="SSF57667">
    <property type="entry name" value="beta-beta-alpha zinc fingers"/>
    <property type="match status" value="4"/>
</dbReference>
<gene>
    <name evidence="12" type="ORF">WA026_017791</name>
</gene>
<evidence type="ECO:0000256" key="8">
    <source>
        <dbReference type="ARBA" id="ARBA00023163"/>
    </source>
</evidence>
<dbReference type="SMART" id="SM00355">
    <property type="entry name" value="ZnF_C2H2"/>
    <property type="match status" value="9"/>
</dbReference>
<feature type="domain" description="C2H2-type" evidence="11">
    <location>
        <begin position="429"/>
        <end position="456"/>
    </location>
</feature>
<comment type="caution">
    <text evidence="12">The sequence shown here is derived from an EMBL/GenBank/DDBJ whole genome shotgun (WGS) entry which is preliminary data.</text>
</comment>
<dbReference type="AlphaFoldDB" id="A0AAW1U961"/>
<dbReference type="FunFam" id="3.30.160.60:FF:001818">
    <property type="entry name" value="GDNF-inducible zinc finger protein 1 isoform X1"/>
    <property type="match status" value="1"/>
</dbReference>
<evidence type="ECO:0000259" key="11">
    <source>
        <dbReference type="PROSITE" id="PS50157"/>
    </source>
</evidence>
<keyword evidence="9" id="KW-0539">Nucleus</keyword>
<keyword evidence="5 10" id="KW-0863">Zinc-finger</keyword>
<evidence type="ECO:0000256" key="2">
    <source>
        <dbReference type="ARBA" id="ARBA00006991"/>
    </source>
</evidence>
<reference evidence="12 13" key="1">
    <citation type="submission" date="2023-03" db="EMBL/GenBank/DDBJ databases">
        <title>Genome insight into feeding habits of ladybird beetles.</title>
        <authorList>
            <person name="Li H.-S."/>
            <person name="Huang Y.-H."/>
            <person name="Pang H."/>
        </authorList>
    </citation>
    <scope>NUCLEOTIDE SEQUENCE [LARGE SCALE GENOMIC DNA]</scope>
    <source>
        <strain evidence="12">SYSU_2023b</strain>
        <tissue evidence="12">Whole body</tissue>
    </source>
</reference>
<dbReference type="Gene3D" id="3.30.160.60">
    <property type="entry name" value="Classic Zinc Finger"/>
    <property type="match status" value="6"/>
</dbReference>
<evidence type="ECO:0000256" key="3">
    <source>
        <dbReference type="ARBA" id="ARBA00022723"/>
    </source>
</evidence>
<dbReference type="PROSITE" id="PS50157">
    <property type="entry name" value="ZINC_FINGER_C2H2_2"/>
    <property type="match status" value="8"/>
</dbReference>
<evidence type="ECO:0000256" key="1">
    <source>
        <dbReference type="ARBA" id="ARBA00004123"/>
    </source>
</evidence>
<organism evidence="12 13">
    <name type="scientific">Henosepilachna vigintioctopunctata</name>
    <dbReference type="NCBI Taxonomy" id="420089"/>
    <lineage>
        <taxon>Eukaryota</taxon>
        <taxon>Metazoa</taxon>
        <taxon>Ecdysozoa</taxon>
        <taxon>Arthropoda</taxon>
        <taxon>Hexapoda</taxon>
        <taxon>Insecta</taxon>
        <taxon>Pterygota</taxon>
        <taxon>Neoptera</taxon>
        <taxon>Endopterygota</taxon>
        <taxon>Coleoptera</taxon>
        <taxon>Polyphaga</taxon>
        <taxon>Cucujiformia</taxon>
        <taxon>Coccinelloidea</taxon>
        <taxon>Coccinellidae</taxon>
        <taxon>Epilachninae</taxon>
        <taxon>Epilachnini</taxon>
        <taxon>Henosepilachna</taxon>
    </lineage>
</organism>
<feature type="domain" description="C2H2-type" evidence="11">
    <location>
        <begin position="371"/>
        <end position="398"/>
    </location>
</feature>
<evidence type="ECO:0000313" key="13">
    <source>
        <dbReference type="Proteomes" id="UP001431783"/>
    </source>
</evidence>
<feature type="domain" description="C2H2-type" evidence="11">
    <location>
        <begin position="694"/>
        <end position="722"/>
    </location>
</feature>
<protein>
    <recommendedName>
        <fullName evidence="11">C2H2-type domain-containing protein</fullName>
    </recommendedName>
</protein>
<dbReference type="PANTHER" id="PTHR23234:SF10">
    <property type="entry name" value="RIKEN CDNA 6720489N17 GENE-RELATED"/>
    <property type="match status" value="1"/>
</dbReference>
<feature type="domain" description="C2H2-type" evidence="11">
    <location>
        <begin position="10"/>
        <end position="37"/>
    </location>
</feature>
<evidence type="ECO:0000256" key="4">
    <source>
        <dbReference type="ARBA" id="ARBA00022737"/>
    </source>
</evidence>
<sequence>MSIHNTQKPYECFYCRKKFKNILMCGRHIKTHENNDAKQDIPKSSLSYVEDESSVANISVNVSDSMTLLEVNPDEILDNLFDSESKKITEDSSNLAVTENLEKFATSSTTPLELEKSTELQTFFVECSTGVHDEGVLSNNFFPHLDLQPSNIIDIEPVNEMQDSPMIFNVQNLIGEGTFPAVDMMNGELYMNNSSVHTGSQETKTLFTNVQKIMSSALNNSIGMPNDISDNFLANNISLYPNTHISFEKSEEISPAITSNLSSSQEATCLDDTENLETNSGADSNIITVSFEESGGTTGNLNIIHCSECKGLFDNMTTYDSHTCLKPVLKNNSFDEFVDLDKNVNTSAKFLDNKNLLKNKNKSQKPVKKNFSCVYCGREFHSRGAYIRHANTHQKNDDGLHKCKFCIKKFKKPSDLSRHLRTHTGEKPYACDKCDKKFSLKSTLEGHYRTHNPGATKDFLCEVCNSFFTSKSSLKLHMHVHTGVKPHKCNYCDLHFRTLAHRRSHEQKIHSNGTKNMQNKLDISVDHSKLESIIEKSQNLEMQEIPEPTHMKMHSSEEGSQNLSDAIQIDEVLLEQLQSSNIIIEVLHDIDPKEQSSVISLDENTLENLGLLTATNKQFNELPMIDADDRTQIESERNLECEICHKKYASKDVFRKHMQLHSKNKFICDLCNKWFSTVEALCEHEKLHSGHRPYPCFLCTNNFAELQHLKSHLRRIHQIEDTSQLILKV</sequence>
<feature type="domain" description="C2H2-type" evidence="11">
    <location>
        <begin position="666"/>
        <end position="693"/>
    </location>
</feature>
<accession>A0AAW1U961</accession>
<evidence type="ECO:0000256" key="10">
    <source>
        <dbReference type="PROSITE-ProRule" id="PRU00042"/>
    </source>
</evidence>
<dbReference type="EMBL" id="JARQZJ010000041">
    <property type="protein sequence ID" value="KAK9877395.1"/>
    <property type="molecule type" value="Genomic_DNA"/>
</dbReference>
<dbReference type="GO" id="GO:0008270">
    <property type="term" value="F:zinc ion binding"/>
    <property type="evidence" value="ECO:0007669"/>
    <property type="project" value="UniProtKB-KW"/>
</dbReference>
<dbReference type="InterPro" id="IPR036236">
    <property type="entry name" value="Znf_C2H2_sf"/>
</dbReference>
<keyword evidence="13" id="KW-1185">Reference proteome</keyword>
<proteinExistence type="inferred from homology"/>
<evidence type="ECO:0000256" key="5">
    <source>
        <dbReference type="ARBA" id="ARBA00022771"/>
    </source>
</evidence>
<feature type="domain" description="C2H2-type" evidence="11">
    <location>
        <begin position="401"/>
        <end position="428"/>
    </location>
</feature>
<evidence type="ECO:0000256" key="9">
    <source>
        <dbReference type="ARBA" id="ARBA00023242"/>
    </source>
</evidence>